<keyword evidence="2" id="KW-1185">Reference proteome</keyword>
<organism evidence="1 2">
    <name type="scientific">Colletotrichum zoysiae</name>
    <dbReference type="NCBI Taxonomy" id="1216348"/>
    <lineage>
        <taxon>Eukaryota</taxon>
        <taxon>Fungi</taxon>
        <taxon>Dikarya</taxon>
        <taxon>Ascomycota</taxon>
        <taxon>Pezizomycotina</taxon>
        <taxon>Sordariomycetes</taxon>
        <taxon>Hypocreomycetidae</taxon>
        <taxon>Glomerellales</taxon>
        <taxon>Glomerellaceae</taxon>
        <taxon>Colletotrichum</taxon>
        <taxon>Colletotrichum graminicola species complex</taxon>
    </lineage>
</organism>
<proteinExistence type="predicted"/>
<dbReference type="AlphaFoldDB" id="A0AAD9HT34"/>
<evidence type="ECO:0000313" key="2">
    <source>
        <dbReference type="Proteomes" id="UP001232148"/>
    </source>
</evidence>
<accession>A0AAD9HT34</accession>
<name>A0AAD9HT34_9PEZI</name>
<reference evidence="1" key="1">
    <citation type="submission" date="2021-06" db="EMBL/GenBank/DDBJ databases">
        <title>Comparative genomics, transcriptomics and evolutionary studies reveal genomic signatures of adaptation to plant cell wall in hemibiotrophic fungi.</title>
        <authorList>
            <consortium name="DOE Joint Genome Institute"/>
            <person name="Baroncelli R."/>
            <person name="Diaz J.F."/>
            <person name="Benocci T."/>
            <person name="Peng M."/>
            <person name="Battaglia E."/>
            <person name="Haridas S."/>
            <person name="Andreopoulos W."/>
            <person name="Labutti K."/>
            <person name="Pangilinan J."/>
            <person name="Floch G.L."/>
            <person name="Makela M.R."/>
            <person name="Henrissat B."/>
            <person name="Grigoriev I.V."/>
            <person name="Crouch J.A."/>
            <person name="De Vries R.P."/>
            <person name="Sukno S.A."/>
            <person name="Thon M.R."/>
        </authorList>
    </citation>
    <scope>NUCLEOTIDE SEQUENCE</scope>
    <source>
        <strain evidence="1">MAFF235873</strain>
    </source>
</reference>
<dbReference type="Proteomes" id="UP001232148">
    <property type="component" value="Unassembled WGS sequence"/>
</dbReference>
<comment type="caution">
    <text evidence="1">The sequence shown here is derived from an EMBL/GenBank/DDBJ whole genome shotgun (WGS) entry which is preliminary data.</text>
</comment>
<sequence length="151" mass="16992">MYVAGGLRTEVQGGPSRWKVRGRGLAQCVDAKGSPSRQEYVSLWFRKGRSRLDDCKNVSATELLLLYSFGCRQRQGGGYVGIIGGMNRAYKVEFGLFQKCATKLSFSGIERHMGGAGKCSVAVRVERYLRRRQVDKNRWRKMGEREEGMTG</sequence>
<evidence type="ECO:0000313" key="1">
    <source>
        <dbReference type="EMBL" id="KAK2033832.1"/>
    </source>
</evidence>
<protein>
    <submittedName>
        <fullName evidence="1">Uncharacterized protein</fullName>
    </submittedName>
</protein>
<dbReference type="EMBL" id="MU842819">
    <property type="protein sequence ID" value="KAK2033832.1"/>
    <property type="molecule type" value="Genomic_DNA"/>
</dbReference>
<gene>
    <name evidence="1" type="ORF">LX32DRAFT_43715</name>
</gene>